<keyword evidence="3" id="KW-1185">Reference proteome</keyword>
<gene>
    <name evidence="2" type="ORF">EZV62_023679</name>
</gene>
<dbReference type="PANTHER" id="PTHR33144:SF16">
    <property type="entry name" value="OS02G0129000 PROTEIN"/>
    <property type="match status" value="1"/>
</dbReference>
<evidence type="ECO:0000313" key="3">
    <source>
        <dbReference type="Proteomes" id="UP000323000"/>
    </source>
</evidence>
<accession>A0A5C7H328</accession>
<dbReference type="OrthoDB" id="1065805at2759"/>
<reference evidence="3" key="1">
    <citation type="journal article" date="2019" name="Gigascience">
        <title>De novo genome assembly of the endangered Acer yangbiense, a plant species with extremely small populations endemic to Yunnan Province, China.</title>
        <authorList>
            <person name="Yang J."/>
            <person name="Wariss H.M."/>
            <person name="Tao L."/>
            <person name="Zhang R."/>
            <person name="Yun Q."/>
            <person name="Hollingsworth P."/>
            <person name="Dao Z."/>
            <person name="Luo G."/>
            <person name="Guo H."/>
            <person name="Ma Y."/>
            <person name="Sun W."/>
        </authorList>
    </citation>
    <scope>NUCLEOTIDE SEQUENCE [LARGE SCALE GENOMIC DNA]</scope>
    <source>
        <strain evidence="3">cv. Malutang</strain>
    </source>
</reference>
<evidence type="ECO:0000256" key="1">
    <source>
        <dbReference type="SAM" id="MobiDB-lite"/>
    </source>
</evidence>
<dbReference type="InterPro" id="IPR004252">
    <property type="entry name" value="Probable_transposase_24"/>
</dbReference>
<dbReference type="EMBL" id="VAHF01000011">
    <property type="protein sequence ID" value="TXG51155.1"/>
    <property type="molecule type" value="Genomic_DNA"/>
</dbReference>
<dbReference type="AlphaFoldDB" id="A0A5C7H328"/>
<dbReference type="Proteomes" id="UP000323000">
    <property type="component" value="Chromosome 11"/>
</dbReference>
<name>A0A5C7H328_9ROSI</name>
<protein>
    <submittedName>
        <fullName evidence="2">Uncharacterized protein</fullName>
    </submittedName>
</protein>
<dbReference type="Pfam" id="PF03004">
    <property type="entry name" value="Transposase_24"/>
    <property type="match status" value="1"/>
</dbReference>
<organism evidence="2 3">
    <name type="scientific">Acer yangbiense</name>
    <dbReference type="NCBI Taxonomy" id="1000413"/>
    <lineage>
        <taxon>Eukaryota</taxon>
        <taxon>Viridiplantae</taxon>
        <taxon>Streptophyta</taxon>
        <taxon>Embryophyta</taxon>
        <taxon>Tracheophyta</taxon>
        <taxon>Spermatophyta</taxon>
        <taxon>Magnoliopsida</taxon>
        <taxon>eudicotyledons</taxon>
        <taxon>Gunneridae</taxon>
        <taxon>Pentapetalae</taxon>
        <taxon>rosids</taxon>
        <taxon>malvids</taxon>
        <taxon>Sapindales</taxon>
        <taxon>Sapindaceae</taxon>
        <taxon>Hippocastanoideae</taxon>
        <taxon>Acereae</taxon>
        <taxon>Acer</taxon>
    </lineage>
</organism>
<sequence>MSDSELEIMSDDSETEEPSDLNIDETQDDAVELNVLRQPIGEPGHKLGQYIGFINRSETNKTNYGKMTKHHTGGTKSFARLRDELDPEGKEPDKITMFKATYTKKKDKSTDPTVANAMRRMDELITNQPDASKNEVFNQVIGEVSPEAHVSTLTYGLGINQ</sequence>
<evidence type="ECO:0000313" key="2">
    <source>
        <dbReference type="EMBL" id="TXG51155.1"/>
    </source>
</evidence>
<feature type="region of interest" description="Disordered" evidence="1">
    <location>
        <begin position="1"/>
        <end position="26"/>
    </location>
</feature>
<proteinExistence type="predicted"/>
<comment type="caution">
    <text evidence="2">The sequence shown here is derived from an EMBL/GenBank/DDBJ whole genome shotgun (WGS) entry which is preliminary data.</text>
</comment>
<dbReference type="PANTHER" id="PTHR33144">
    <property type="entry name" value="OS10G0409366 PROTEIN-RELATED"/>
    <property type="match status" value="1"/>
</dbReference>